<evidence type="ECO:0000256" key="1">
    <source>
        <dbReference type="SAM" id="Phobius"/>
    </source>
</evidence>
<dbReference type="AlphaFoldDB" id="A0A562JE12"/>
<evidence type="ECO:0000313" key="2">
    <source>
        <dbReference type="EMBL" id="TWH81546.1"/>
    </source>
</evidence>
<gene>
    <name evidence="2" type="ORF">LY60_01298</name>
</gene>
<proteinExistence type="predicted"/>
<dbReference type="RefSeq" id="WP_145081495.1">
    <property type="nucleotide sequence ID" value="NZ_JBCFAR010000005.1"/>
</dbReference>
<organism evidence="2 3">
    <name type="scientific">Sedimentibacter saalensis</name>
    <dbReference type="NCBI Taxonomy" id="130788"/>
    <lineage>
        <taxon>Bacteria</taxon>
        <taxon>Bacillati</taxon>
        <taxon>Bacillota</taxon>
        <taxon>Tissierellia</taxon>
        <taxon>Sedimentibacter</taxon>
    </lineage>
</organism>
<evidence type="ECO:0000313" key="3">
    <source>
        <dbReference type="Proteomes" id="UP000315343"/>
    </source>
</evidence>
<keyword evidence="1" id="KW-1133">Transmembrane helix</keyword>
<keyword evidence="1" id="KW-0812">Transmembrane</keyword>
<keyword evidence="3" id="KW-1185">Reference proteome</keyword>
<name>A0A562JE12_9FIRM</name>
<dbReference type="EMBL" id="VLKH01000003">
    <property type="protein sequence ID" value="TWH81546.1"/>
    <property type="molecule type" value="Genomic_DNA"/>
</dbReference>
<protein>
    <recommendedName>
        <fullName evidence="4">DUF4179 domain-containing protein</fullName>
    </recommendedName>
</protein>
<comment type="caution">
    <text evidence="2">The sequence shown here is derived from an EMBL/GenBank/DDBJ whole genome shotgun (WGS) entry which is preliminary data.</text>
</comment>
<reference evidence="2 3" key="1">
    <citation type="submission" date="2019-07" db="EMBL/GenBank/DDBJ databases">
        <title>Genomic Encyclopedia of Type Strains, Phase I: the one thousand microbial genomes (KMG-I) project.</title>
        <authorList>
            <person name="Kyrpides N."/>
        </authorList>
    </citation>
    <scope>NUCLEOTIDE SEQUENCE [LARGE SCALE GENOMIC DNA]</scope>
    <source>
        <strain evidence="2 3">DSM 13558</strain>
    </source>
</reference>
<dbReference type="OrthoDB" id="9818469at2"/>
<keyword evidence="1" id="KW-0472">Membrane</keyword>
<evidence type="ECO:0008006" key="4">
    <source>
        <dbReference type="Google" id="ProtNLM"/>
    </source>
</evidence>
<sequence length="351" mass="39570">MSDFNNFKNIITPTEWKEKLYVEIEGLSETTVRRRRLPLTATAVLILAIILSTTVLAVSIVGGYFIQLFTNKAESSGGVYDYMNVEQLSAISGTTIGTVIETNEIKIEVMDVISSGNMAMVMLRITAKELQSVLFDTGYETLMNYRFESEIDGSLLKNMEQTSVRYYYSEDDPTLADNQFEILYTIINHNEFEAGTYSIMLENFGYYVSNGTALVMKPLYKDKWKFKLELTDGSKYSRTFLIRKPVTVNENNFMLENIKITPMSSTIVLSYNLHNKDVMEAFSSEVGSISVTLSDGTILSEEDFSYVIMSGKDGANKPVSAFVINISYDLPISAELVKEFYIFGETFSISN</sequence>
<dbReference type="Proteomes" id="UP000315343">
    <property type="component" value="Unassembled WGS sequence"/>
</dbReference>
<accession>A0A562JE12</accession>
<feature type="transmembrane region" description="Helical" evidence="1">
    <location>
        <begin position="43"/>
        <end position="66"/>
    </location>
</feature>